<organism evidence="1 2">
    <name type="scientific">Hyalomma asiaticum</name>
    <name type="common">Tick</name>
    <dbReference type="NCBI Taxonomy" id="266040"/>
    <lineage>
        <taxon>Eukaryota</taxon>
        <taxon>Metazoa</taxon>
        <taxon>Ecdysozoa</taxon>
        <taxon>Arthropoda</taxon>
        <taxon>Chelicerata</taxon>
        <taxon>Arachnida</taxon>
        <taxon>Acari</taxon>
        <taxon>Parasitiformes</taxon>
        <taxon>Ixodida</taxon>
        <taxon>Ixodoidea</taxon>
        <taxon>Ixodidae</taxon>
        <taxon>Hyalomminae</taxon>
        <taxon>Hyalomma</taxon>
    </lineage>
</organism>
<comment type="caution">
    <text evidence="1">The sequence shown here is derived from an EMBL/GenBank/DDBJ whole genome shotgun (WGS) entry which is preliminary data.</text>
</comment>
<evidence type="ECO:0000313" key="1">
    <source>
        <dbReference type="EMBL" id="KAH6926913.1"/>
    </source>
</evidence>
<name>A0ACB7RZS4_HYAAI</name>
<dbReference type="Proteomes" id="UP000821845">
    <property type="component" value="Chromosome 7"/>
</dbReference>
<evidence type="ECO:0000313" key="2">
    <source>
        <dbReference type="Proteomes" id="UP000821845"/>
    </source>
</evidence>
<reference evidence="1" key="1">
    <citation type="submission" date="2020-05" db="EMBL/GenBank/DDBJ databases">
        <title>Large-scale comparative analyses of tick genomes elucidate their genetic diversity and vector capacities.</title>
        <authorList>
            <person name="Jia N."/>
            <person name="Wang J."/>
            <person name="Shi W."/>
            <person name="Du L."/>
            <person name="Sun Y."/>
            <person name="Zhan W."/>
            <person name="Jiang J."/>
            <person name="Wang Q."/>
            <person name="Zhang B."/>
            <person name="Ji P."/>
            <person name="Sakyi L.B."/>
            <person name="Cui X."/>
            <person name="Yuan T."/>
            <person name="Jiang B."/>
            <person name="Yang W."/>
            <person name="Lam T.T.-Y."/>
            <person name="Chang Q."/>
            <person name="Ding S."/>
            <person name="Wang X."/>
            <person name="Zhu J."/>
            <person name="Ruan X."/>
            <person name="Zhao L."/>
            <person name="Wei J."/>
            <person name="Que T."/>
            <person name="Du C."/>
            <person name="Cheng J."/>
            <person name="Dai P."/>
            <person name="Han X."/>
            <person name="Huang E."/>
            <person name="Gao Y."/>
            <person name="Liu J."/>
            <person name="Shao H."/>
            <person name="Ye R."/>
            <person name="Li L."/>
            <person name="Wei W."/>
            <person name="Wang X."/>
            <person name="Wang C."/>
            <person name="Yang T."/>
            <person name="Huo Q."/>
            <person name="Li W."/>
            <person name="Guo W."/>
            <person name="Chen H."/>
            <person name="Zhou L."/>
            <person name="Ni X."/>
            <person name="Tian J."/>
            <person name="Zhou Y."/>
            <person name="Sheng Y."/>
            <person name="Liu T."/>
            <person name="Pan Y."/>
            <person name="Xia L."/>
            <person name="Li J."/>
            <person name="Zhao F."/>
            <person name="Cao W."/>
        </authorList>
    </citation>
    <scope>NUCLEOTIDE SEQUENCE</scope>
    <source>
        <strain evidence="1">Hyas-2018</strain>
    </source>
</reference>
<keyword evidence="2" id="KW-1185">Reference proteome</keyword>
<protein>
    <submittedName>
        <fullName evidence="1">Uncharacterized protein</fullName>
    </submittedName>
</protein>
<sequence>MQGGVQRGTGPRLTDSAEVCIRTAAQHEPPPEANVKVVLISRTGLHVIVAVLGFAIVGCICALAYSFGNYSKLKANVEHVRSYIASRRVQVGADHLHENSVPGGVGTGRGPLSYLEDPRVGSLGNWVRLCSRKQPGFTPYGAQVFSVSQYGQRAREGRRLGQ</sequence>
<proteinExistence type="predicted"/>
<gene>
    <name evidence="1" type="ORF">HPB50_023529</name>
</gene>
<dbReference type="EMBL" id="CM023487">
    <property type="protein sequence ID" value="KAH6926913.1"/>
    <property type="molecule type" value="Genomic_DNA"/>
</dbReference>
<accession>A0ACB7RZS4</accession>